<evidence type="ECO:0000313" key="2">
    <source>
        <dbReference type="Proteomes" id="UP000649617"/>
    </source>
</evidence>
<keyword evidence="2" id="KW-1185">Reference proteome</keyword>
<dbReference type="EMBL" id="CAJNIZ010043082">
    <property type="protein sequence ID" value="CAE7649221.1"/>
    <property type="molecule type" value="Genomic_DNA"/>
</dbReference>
<organism evidence="1 2">
    <name type="scientific">Symbiodinium pilosum</name>
    <name type="common">Dinoflagellate</name>
    <dbReference type="NCBI Taxonomy" id="2952"/>
    <lineage>
        <taxon>Eukaryota</taxon>
        <taxon>Sar</taxon>
        <taxon>Alveolata</taxon>
        <taxon>Dinophyceae</taxon>
        <taxon>Suessiales</taxon>
        <taxon>Symbiodiniaceae</taxon>
        <taxon>Symbiodinium</taxon>
    </lineage>
</organism>
<proteinExistence type="predicted"/>
<evidence type="ECO:0000313" key="1">
    <source>
        <dbReference type="EMBL" id="CAE7649221.1"/>
    </source>
</evidence>
<dbReference type="AlphaFoldDB" id="A0A812VYI4"/>
<accession>A0A812VYI4</accession>
<sequence>SCPGRWGGGCGVRASSTVDSRTCLGMAGRRRPRGSTRDTVTSCTRSFWSSWRSSQS</sequence>
<protein>
    <submittedName>
        <fullName evidence="1">Rha-1 protein</fullName>
    </submittedName>
</protein>
<name>A0A812VYI4_SYMPI</name>
<dbReference type="Proteomes" id="UP000649617">
    <property type="component" value="Unassembled WGS sequence"/>
</dbReference>
<reference evidence="1" key="1">
    <citation type="submission" date="2021-02" db="EMBL/GenBank/DDBJ databases">
        <authorList>
            <person name="Dougan E. K."/>
            <person name="Rhodes N."/>
            <person name="Thang M."/>
            <person name="Chan C."/>
        </authorList>
    </citation>
    <scope>NUCLEOTIDE SEQUENCE</scope>
</reference>
<comment type="caution">
    <text evidence="1">The sequence shown here is derived from an EMBL/GenBank/DDBJ whole genome shotgun (WGS) entry which is preliminary data.</text>
</comment>
<feature type="non-terminal residue" evidence="1">
    <location>
        <position position="56"/>
    </location>
</feature>
<feature type="non-terminal residue" evidence="1">
    <location>
        <position position="1"/>
    </location>
</feature>
<gene>
    <name evidence="1" type="primary">rha-1</name>
    <name evidence="1" type="ORF">SPIL2461_LOCUS17299</name>
</gene>